<evidence type="ECO:0000313" key="4">
    <source>
        <dbReference type="EMBL" id="KOS14302.1"/>
    </source>
</evidence>
<dbReference type="InterPro" id="IPR052349">
    <property type="entry name" value="Metallo-hydrolase_Enzymes"/>
</dbReference>
<accession>A0A0M9VPD9</accession>
<dbReference type="InterPro" id="IPR032466">
    <property type="entry name" value="Metal_Hydrolase"/>
</dbReference>
<dbReference type="SUPFAM" id="SSF51556">
    <property type="entry name" value="Metallo-dependent hydrolases"/>
    <property type="match status" value="1"/>
</dbReference>
<dbReference type="FunFam" id="3.20.20.140:FF:000019">
    <property type="entry name" value="Cytosine deaminase"/>
    <property type="match status" value="1"/>
</dbReference>
<dbReference type="PANTHER" id="PTHR32027:SF0">
    <property type="entry name" value="CYTOSINE DEAMINASE"/>
    <property type="match status" value="1"/>
</dbReference>
<organism evidence="4 5">
    <name type="scientific">Malassezia pachydermatis</name>
    <dbReference type="NCBI Taxonomy" id="77020"/>
    <lineage>
        <taxon>Eukaryota</taxon>
        <taxon>Fungi</taxon>
        <taxon>Dikarya</taxon>
        <taxon>Basidiomycota</taxon>
        <taxon>Ustilaginomycotina</taxon>
        <taxon>Malasseziomycetes</taxon>
        <taxon>Malasseziales</taxon>
        <taxon>Malasseziaceae</taxon>
        <taxon>Malassezia</taxon>
    </lineage>
</organism>
<dbReference type="PANTHER" id="PTHR32027">
    <property type="entry name" value="CYTOSINE DEAMINASE"/>
    <property type="match status" value="1"/>
</dbReference>
<dbReference type="InterPro" id="IPR011059">
    <property type="entry name" value="Metal-dep_hydrolase_composite"/>
</dbReference>
<keyword evidence="5" id="KW-1185">Reference proteome</keyword>
<dbReference type="GO" id="GO:0016814">
    <property type="term" value="F:hydrolase activity, acting on carbon-nitrogen (but not peptide) bonds, in cyclic amidines"/>
    <property type="evidence" value="ECO:0007669"/>
    <property type="project" value="TreeGrafter"/>
</dbReference>
<keyword evidence="1" id="KW-0479">Metal-binding</keyword>
<gene>
    <name evidence="4" type="ORF">Malapachy_4245</name>
</gene>
<dbReference type="GeneID" id="28730572"/>
<dbReference type="Gene3D" id="3.20.20.140">
    <property type="entry name" value="Metal-dependent hydrolases"/>
    <property type="match status" value="1"/>
</dbReference>
<dbReference type="AlphaFoldDB" id="A0A0M9VPD9"/>
<evidence type="ECO:0000256" key="2">
    <source>
        <dbReference type="ARBA" id="ARBA00022801"/>
    </source>
</evidence>
<dbReference type="STRING" id="77020.A0A0M9VPD9"/>
<protein>
    <submittedName>
        <fullName evidence="4">Cytosine deaminase</fullName>
    </submittedName>
</protein>
<evidence type="ECO:0000259" key="3">
    <source>
        <dbReference type="Pfam" id="PF07969"/>
    </source>
</evidence>
<evidence type="ECO:0000313" key="5">
    <source>
        <dbReference type="Proteomes" id="UP000037751"/>
    </source>
</evidence>
<dbReference type="RefSeq" id="XP_017991934.1">
    <property type="nucleotide sequence ID" value="XM_018138696.1"/>
</dbReference>
<dbReference type="CDD" id="cd01293">
    <property type="entry name" value="Bact_CD"/>
    <property type="match status" value="1"/>
</dbReference>
<dbReference type="OrthoDB" id="10266980at2759"/>
<name>A0A0M9VPD9_9BASI</name>
<dbReference type="Gene3D" id="2.30.40.10">
    <property type="entry name" value="Urease, subunit C, domain 1"/>
    <property type="match status" value="1"/>
</dbReference>
<feature type="domain" description="Amidohydrolase 3" evidence="3">
    <location>
        <begin position="10"/>
        <end position="373"/>
    </location>
</feature>
<comment type="caution">
    <text evidence="4">The sequence shown here is derived from an EMBL/GenBank/DDBJ whole genome shotgun (WGS) entry which is preliminary data.</text>
</comment>
<dbReference type="VEuPathDB" id="FungiDB:Malapachy_4245"/>
<evidence type="ECO:0000256" key="1">
    <source>
        <dbReference type="ARBA" id="ARBA00022723"/>
    </source>
</evidence>
<proteinExistence type="predicted"/>
<dbReference type="InterPro" id="IPR013108">
    <property type="entry name" value="Amidohydro_3"/>
</dbReference>
<dbReference type="Pfam" id="PF07969">
    <property type="entry name" value="Amidohydro_3"/>
    <property type="match status" value="1"/>
</dbReference>
<sequence>MAEATTDGDTYDCEGRLVCPSYVENHIHLDFANTADVPRPNVSGTLFEAIDIWADRKAAGLNNSDDIYKNALQAARSAASYGVGFIRTHVDITDPDLIALKAVLQLKNDVKDWIEIQIVAFPQNGIIAFPQGKVLMEEAMKLGADVVGGIPHLEPTREDGVESVRFLFELAEKYNALVDVHCDEIDDEHSRFIEVMAAETSKRHMQGRVTASHVVAMSYYNPGYMARLLPKLRAAGIGFAICPNENLQLQGRGQSAPIPRGVAPVKTLTEWGFSVAFCQDSIEDPWYPMGSGNPLRNLDAGLHVGHMLTSEYIHRCLDFITVNPARNMGLESRYGVKQGYPATLLVLDARSEKEVLKVHAPVLLSMHNGRTVFTREPAVTTWAM</sequence>
<dbReference type="GO" id="GO:0046872">
    <property type="term" value="F:metal ion binding"/>
    <property type="evidence" value="ECO:0007669"/>
    <property type="project" value="UniProtKB-KW"/>
</dbReference>
<dbReference type="EMBL" id="LGAV01000004">
    <property type="protein sequence ID" value="KOS14302.1"/>
    <property type="molecule type" value="Genomic_DNA"/>
</dbReference>
<dbReference type="Proteomes" id="UP000037751">
    <property type="component" value="Unassembled WGS sequence"/>
</dbReference>
<keyword evidence="2" id="KW-0378">Hydrolase</keyword>
<reference evidence="4 5" key="1">
    <citation type="submission" date="2015-07" db="EMBL/GenBank/DDBJ databases">
        <title>Draft Genome Sequence of Malassezia furfur CBS1878 and Malassezia pachydermatis CBS1879.</title>
        <authorList>
            <person name="Triana S."/>
            <person name="Ohm R."/>
            <person name="Gonzalez A."/>
            <person name="DeCock H."/>
            <person name="Restrepo S."/>
            <person name="Celis A."/>
        </authorList>
    </citation>
    <scope>NUCLEOTIDE SEQUENCE [LARGE SCALE GENOMIC DNA]</scope>
    <source>
        <strain evidence="4 5">CBS 1879</strain>
    </source>
</reference>